<dbReference type="SUPFAM" id="SSF56112">
    <property type="entry name" value="Protein kinase-like (PK-like)"/>
    <property type="match status" value="1"/>
</dbReference>
<name>A0A0M0JPQ8_9EUKA</name>
<comment type="caution">
    <text evidence="3">The sequence shown here is derived from an EMBL/GenBank/DDBJ whole genome shotgun (WGS) entry which is preliminary data.</text>
</comment>
<dbReference type="PANTHER" id="PTHR10566">
    <property type="entry name" value="CHAPERONE-ACTIVITY OF BC1 COMPLEX CABC1 -RELATED"/>
    <property type="match status" value="1"/>
</dbReference>
<evidence type="ECO:0000259" key="2">
    <source>
        <dbReference type="Pfam" id="PF03109"/>
    </source>
</evidence>
<dbReference type="Proteomes" id="UP000037460">
    <property type="component" value="Unassembled WGS sequence"/>
</dbReference>
<dbReference type="OrthoDB" id="427480at2759"/>
<feature type="domain" description="ABC1 atypical kinase-like" evidence="2">
    <location>
        <begin position="233"/>
        <end position="484"/>
    </location>
</feature>
<dbReference type="EMBL" id="JWZX01002551">
    <property type="protein sequence ID" value="KOO28564.1"/>
    <property type="molecule type" value="Genomic_DNA"/>
</dbReference>
<dbReference type="CDD" id="cd05121">
    <property type="entry name" value="ABC1_ADCK3-like"/>
    <property type="match status" value="1"/>
</dbReference>
<dbReference type="AlphaFoldDB" id="A0A0M0JPQ8"/>
<evidence type="ECO:0000313" key="4">
    <source>
        <dbReference type="Proteomes" id="UP000037460"/>
    </source>
</evidence>
<protein>
    <recommendedName>
        <fullName evidence="2">ABC1 atypical kinase-like domain-containing protein</fullName>
    </recommendedName>
</protein>
<evidence type="ECO:0000313" key="3">
    <source>
        <dbReference type="EMBL" id="KOO28564.1"/>
    </source>
</evidence>
<proteinExistence type="inferred from homology"/>
<dbReference type="InterPro" id="IPR050154">
    <property type="entry name" value="UbiB_kinase"/>
</dbReference>
<accession>A0A0M0JPQ8</accession>
<gene>
    <name evidence="3" type="ORF">Ctob_005875</name>
</gene>
<dbReference type="PANTHER" id="PTHR10566:SF118">
    <property type="entry name" value="PROTEIN KINASE DOMAIN-CONTAINING PROTEIN"/>
    <property type="match status" value="1"/>
</dbReference>
<reference evidence="4" key="1">
    <citation type="journal article" date="2015" name="PLoS Genet.">
        <title>Genome Sequence and Transcriptome Analyses of Chrysochromulina tobin: Metabolic Tools for Enhanced Algal Fitness in the Prominent Order Prymnesiales (Haptophyceae).</title>
        <authorList>
            <person name="Hovde B.T."/>
            <person name="Deodato C.R."/>
            <person name="Hunsperger H.M."/>
            <person name="Ryken S.A."/>
            <person name="Yost W."/>
            <person name="Jha R.K."/>
            <person name="Patterson J."/>
            <person name="Monnat R.J. Jr."/>
            <person name="Barlow S.B."/>
            <person name="Starkenburg S.R."/>
            <person name="Cattolico R.A."/>
        </authorList>
    </citation>
    <scope>NUCLEOTIDE SEQUENCE</scope>
    <source>
        <strain evidence="4">CCMP291</strain>
    </source>
</reference>
<dbReference type="Pfam" id="PF03109">
    <property type="entry name" value="ABC1"/>
    <property type="match status" value="1"/>
</dbReference>
<organism evidence="3 4">
    <name type="scientific">Chrysochromulina tobinii</name>
    <dbReference type="NCBI Taxonomy" id="1460289"/>
    <lineage>
        <taxon>Eukaryota</taxon>
        <taxon>Haptista</taxon>
        <taxon>Haptophyta</taxon>
        <taxon>Prymnesiophyceae</taxon>
        <taxon>Prymnesiales</taxon>
        <taxon>Chrysochromulinaceae</taxon>
        <taxon>Chrysochromulina</taxon>
    </lineage>
</organism>
<comment type="similarity">
    <text evidence="1">Belongs to the protein kinase superfamily. ADCK protein kinase family.</text>
</comment>
<dbReference type="InterPro" id="IPR011009">
    <property type="entry name" value="Kinase-like_dom_sf"/>
</dbReference>
<keyword evidence="4" id="KW-1185">Reference proteome</keyword>
<sequence length="918" mass="98219">MIDISALSVDEVSNTIGSFVGTLTAEASALSAALEEFRANTPPLDLATLADKTEQAVSQISSTALAPLVDLVQPVIGQARATLAPMTSTPVFAELTLKGVALQLAAIAAVSLGSAVSRADAKGEAPYAPGKATYDPKAAETFYSQRPLVVAKRVFSLARLTTAFTAGVLFDWLVLGKLMKDTEYRALQKAEPRRAKEALTLCEQLGPTFIKLGQALSIRTDLIPEAYALELRQLQDAVPPFPSQEAYKVLQRQLGIKDVRDTFETLSARPVASASIGQVYKGTLKGNSSKTVAVKVQRPGILSEIALDLYVLRLITPFQTAFTNLVNGVSTAPEDIEVALQLVDEWGRGFVAETDYRLEAKNTIDFQRAMAARGLDAVCAPTVVEELARDTVLVTEWVDGTRLDRDASADVPRLCGVAINAYLTMLLDTGVLHCDPHPGNLLRTTDGRLCVLDWGMTLEVPNELQYSLLEFIAHLNVEDYDAIPQDFINLGFSPPDVTPERLKASGITEGLAFAFRQLSAGGGPKKIAERVESQLKERYGAELSGAELEKKAQEEFLKAMEAQLASEGVDVKGVTNVMEEMSRRNRELFSLPPYVLYVARAFSTLEGIGLSIDEDYAIVQECYPYLARRLFIDRSPRAEAALRAMLGLPAKRAPGLGLPLDVKGVVVPTRDRSPSRGLPVLGATTTTTPLTGRGLSPAKLIEMSEGFASYTAATAEVDRDGVGQTKAARELANLLLAPEGSTLQDILVDEVVVGLDAATRQALRSLLITAPSSVVGQFGLKPPATLTTLLAPTAEDELVLGTARELSNLLGPRVRSQLNTSAVPAPRQIADTVTDLVGTLLNDEAARSDATRQLEGLSLLSRRIGAGLLRRAALRATNAAELPQAARDVLTRVPTAMANSIEPPAAPAMAALPKGNAQ</sequence>
<evidence type="ECO:0000256" key="1">
    <source>
        <dbReference type="ARBA" id="ARBA00009670"/>
    </source>
</evidence>
<dbReference type="InterPro" id="IPR004147">
    <property type="entry name" value="ABC1_dom"/>
</dbReference>